<dbReference type="Proteomes" id="UP000074914">
    <property type="component" value="Chromosome"/>
</dbReference>
<name>A0A127PZV3_9BURK</name>
<keyword evidence="11" id="KW-1185">Reference proteome</keyword>
<evidence type="ECO:0000256" key="7">
    <source>
        <dbReference type="SAM" id="Phobius"/>
    </source>
</evidence>
<evidence type="ECO:0000256" key="4">
    <source>
        <dbReference type="ARBA" id="ARBA00022692"/>
    </source>
</evidence>
<keyword evidence="4 7" id="KW-0812">Transmembrane</keyword>
<feature type="transmembrane region" description="Helical" evidence="7">
    <location>
        <begin position="141"/>
        <end position="161"/>
    </location>
</feature>
<organism evidence="8 10">
    <name type="scientific">Collimonas pratensis</name>
    <dbReference type="NCBI Taxonomy" id="279113"/>
    <lineage>
        <taxon>Bacteria</taxon>
        <taxon>Pseudomonadati</taxon>
        <taxon>Pseudomonadota</taxon>
        <taxon>Betaproteobacteria</taxon>
        <taxon>Burkholderiales</taxon>
        <taxon>Oxalobacteraceae</taxon>
        <taxon>Collimonas</taxon>
    </lineage>
</organism>
<dbReference type="PANTHER" id="PTHR30250">
    <property type="entry name" value="PST FAMILY PREDICTED COLANIC ACID TRANSPORTER"/>
    <property type="match status" value="1"/>
</dbReference>
<feature type="transmembrane region" description="Helical" evidence="7">
    <location>
        <begin position="331"/>
        <end position="355"/>
    </location>
</feature>
<feature type="transmembrane region" description="Helical" evidence="7">
    <location>
        <begin position="12"/>
        <end position="32"/>
    </location>
</feature>
<reference evidence="10 11" key="1">
    <citation type="submission" date="2015-11" db="EMBL/GenBank/DDBJ databases">
        <title>Exploring the genomic traits of fungus-feeding bacterial genus Collimonas.</title>
        <authorList>
            <person name="Song C."/>
            <person name="Schmidt R."/>
            <person name="de Jager V."/>
            <person name="Krzyzanowska D."/>
            <person name="Jongedijk E."/>
            <person name="Cankar K."/>
            <person name="Beekwilder J."/>
            <person name="van Veen A."/>
            <person name="de Boer W."/>
            <person name="van Veen J.A."/>
            <person name="Garbeva P."/>
        </authorList>
    </citation>
    <scope>NUCLEOTIDE SEQUENCE [LARGE SCALE GENOMIC DNA]</scope>
    <source>
        <strain evidence="9 11">Ter291</strain>
        <strain evidence="8 10">Ter91</strain>
    </source>
</reference>
<evidence type="ECO:0000313" key="9">
    <source>
        <dbReference type="EMBL" id="AMP13138.1"/>
    </source>
</evidence>
<feature type="transmembrane region" description="Helical" evidence="7">
    <location>
        <begin position="299"/>
        <end position="319"/>
    </location>
</feature>
<dbReference type="AlphaFoldDB" id="A0A127PZV3"/>
<dbReference type="PANTHER" id="PTHR30250:SF10">
    <property type="entry name" value="LIPOPOLYSACCHARIDE BIOSYNTHESIS PROTEIN WZXC"/>
    <property type="match status" value="1"/>
</dbReference>
<keyword evidence="5 7" id="KW-1133">Transmembrane helix</keyword>
<feature type="transmembrane region" description="Helical" evidence="7">
    <location>
        <begin position="239"/>
        <end position="257"/>
    </location>
</feature>
<accession>A0A127PZV3</accession>
<dbReference type="Proteomes" id="UP000074561">
    <property type="component" value="Chromosome"/>
</dbReference>
<dbReference type="EMBL" id="CP013234">
    <property type="protein sequence ID" value="AMP03328.1"/>
    <property type="molecule type" value="Genomic_DNA"/>
</dbReference>
<evidence type="ECO:0000256" key="2">
    <source>
        <dbReference type="ARBA" id="ARBA00007430"/>
    </source>
</evidence>
<proteinExistence type="inferred from homology"/>
<keyword evidence="3" id="KW-1003">Cell membrane</keyword>
<protein>
    <submittedName>
        <fullName evidence="8 9">Membrane protein</fullName>
    </submittedName>
</protein>
<feature type="transmembrane region" description="Helical" evidence="7">
    <location>
        <begin position="389"/>
        <end position="408"/>
    </location>
</feature>
<evidence type="ECO:0000256" key="1">
    <source>
        <dbReference type="ARBA" id="ARBA00004651"/>
    </source>
</evidence>
<dbReference type="RefSeq" id="WP_061937430.1">
    <property type="nucleotide sequence ID" value="NZ_CP013236.1"/>
</dbReference>
<dbReference type="InterPro" id="IPR050833">
    <property type="entry name" value="Poly_Biosynth_Transport"/>
</dbReference>
<feature type="transmembrane region" description="Helical" evidence="7">
    <location>
        <begin position="167"/>
        <end position="189"/>
    </location>
</feature>
<evidence type="ECO:0000313" key="8">
    <source>
        <dbReference type="EMBL" id="AMP03328.1"/>
    </source>
</evidence>
<evidence type="ECO:0000313" key="10">
    <source>
        <dbReference type="Proteomes" id="UP000074561"/>
    </source>
</evidence>
<comment type="similarity">
    <text evidence="2">Belongs to the polysaccharide synthase family.</text>
</comment>
<dbReference type="KEGG" id="cpra:CPter91_0940"/>
<evidence type="ECO:0000256" key="3">
    <source>
        <dbReference type="ARBA" id="ARBA00022475"/>
    </source>
</evidence>
<dbReference type="STRING" id="279113.CPter91_0940"/>
<dbReference type="GO" id="GO:0005886">
    <property type="term" value="C:plasma membrane"/>
    <property type="evidence" value="ECO:0007669"/>
    <property type="project" value="UniProtKB-SubCell"/>
</dbReference>
<comment type="subcellular location">
    <subcellularLocation>
        <location evidence="1">Cell membrane</location>
        <topology evidence="1">Multi-pass membrane protein</topology>
    </subcellularLocation>
</comment>
<evidence type="ECO:0000313" key="11">
    <source>
        <dbReference type="Proteomes" id="UP000074914"/>
    </source>
</evidence>
<dbReference type="EMBL" id="CP013236">
    <property type="protein sequence ID" value="AMP13138.1"/>
    <property type="molecule type" value="Genomic_DNA"/>
</dbReference>
<feature type="transmembrane region" description="Helical" evidence="7">
    <location>
        <begin position="81"/>
        <end position="102"/>
    </location>
</feature>
<feature type="transmembrane region" description="Helical" evidence="7">
    <location>
        <begin position="108"/>
        <end position="129"/>
    </location>
</feature>
<evidence type="ECO:0000256" key="6">
    <source>
        <dbReference type="ARBA" id="ARBA00023136"/>
    </source>
</evidence>
<sequence>MLHNLNMISATAARLLFFGGRYVSMLLIARLLGVDSAGFLLSLAVVELLRILFDYGLENSLLARFHQQPGESGISFRRGKLAVRLSATVVGQLVTTGVIAILCQRNGTSMGLPLIASLQFSCLMGFGYIQAHLQAGRPGGMAALMPPLALAVAVQAALLMLAKNNYIPLWLCAITFEAMALVASSFIGFRFRALENKQGVSTGAHTSSIDSVAWKTVLGRIAPLGNVALIGIAYNRLDALAVSWVAGGALFAQYLIYQRLASAPLMFFSTIASVSISTLSDDRHSPEKLPKKIIRFRQLAYGAGTISGVVLASASPLIASFFSLTTVNHQLLGLQCMVMTLQIVNGFHAALLIALGKLPQLWRIARNNAVMAVLLLPLSAWKWGTVGVALSLCVVEIFCAAQHAWLFYRTTSSQEHSHAR</sequence>
<evidence type="ECO:0000256" key="5">
    <source>
        <dbReference type="ARBA" id="ARBA00022989"/>
    </source>
</evidence>
<gene>
    <name evidence="9" type="ORF">CPter291_0859</name>
    <name evidence="8" type="ORF">CPter91_0940</name>
</gene>
<keyword evidence="6 7" id="KW-0472">Membrane</keyword>
<dbReference type="PATRIC" id="fig|279113.10.peg.853"/>